<proteinExistence type="predicted"/>
<dbReference type="SMART" id="SM00829">
    <property type="entry name" value="PKS_ER"/>
    <property type="match status" value="1"/>
</dbReference>
<evidence type="ECO:0000259" key="1">
    <source>
        <dbReference type="SMART" id="SM00829"/>
    </source>
</evidence>
<evidence type="ECO:0000313" key="2">
    <source>
        <dbReference type="EMBL" id="RWX01009.1"/>
    </source>
</evidence>
<evidence type="ECO:0000313" key="3">
    <source>
        <dbReference type="Proteomes" id="UP000287527"/>
    </source>
</evidence>
<dbReference type="AlphaFoldDB" id="A0A3S3R0V1"/>
<dbReference type="GO" id="GO:0016491">
    <property type="term" value="F:oxidoreductase activity"/>
    <property type="evidence" value="ECO:0007669"/>
    <property type="project" value="InterPro"/>
</dbReference>
<dbReference type="SUPFAM" id="SSF51735">
    <property type="entry name" value="NAD(P)-binding Rossmann-fold domains"/>
    <property type="match status" value="1"/>
</dbReference>
<dbReference type="OrthoDB" id="9787435at2"/>
<dbReference type="EMBL" id="SBII01000004">
    <property type="protein sequence ID" value="RWX01009.1"/>
    <property type="molecule type" value="Genomic_DNA"/>
</dbReference>
<dbReference type="PANTHER" id="PTHR43677:SF11">
    <property type="entry name" value="ZINC-CONTAINING ALCOHOL DEHYDROGENASE"/>
    <property type="match status" value="1"/>
</dbReference>
<dbReference type="Gene3D" id="3.40.50.720">
    <property type="entry name" value="NAD(P)-binding Rossmann-like Domain"/>
    <property type="match status" value="1"/>
</dbReference>
<dbReference type="SUPFAM" id="SSF50129">
    <property type="entry name" value="GroES-like"/>
    <property type="match status" value="1"/>
</dbReference>
<keyword evidence="3" id="KW-1185">Reference proteome</keyword>
<dbReference type="InterPro" id="IPR051397">
    <property type="entry name" value="Zn-ADH-like_protein"/>
</dbReference>
<protein>
    <submittedName>
        <fullName evidence="2">Zinc-binding alcohol dehydrogenase family protein</fullName>
    </submittedName>
</protein>
<dbReference type="Gene3D" id="3.90.180.10">
    <property type="entry name" value="Medium-chain alcohol dehydrogenases, catalytic domain"/>
    <property type="match status" value="1"/>
</dbReference>
<organism evidence="2 3">
    <name type="scientific">Flavobacterium cerinum</name>
    <dbReference type="NCBI Taxonomy" id="2502784"/>
    <lineage>
        <taxon>Bacteria</taxon>
        <taxon>Pseudomonadati</taxon>
        <taxon>Bacteroidota</taxon>
        <taxon>Flavobacteriia</taxon>
        <taxon>Flavobacteriales</taxon>
        <taxon>Flavobacteriaceae</taxon>
        <taxon>Flavobacterium</taxon>
    </lineage>
</organism>
<dbReference type="RefSeq" id="WP_128389489.1">
    <property type="nucleotide sequence ID" value="NZ_SBII01000004.1"/>
</dbReference>
<comment type="caution">
    <text evidence="2">The sequence shown here is derived from an EMBL/GenBank/DDBJ whole genome shotgun (WGS) entry which is preliminary data.</text>
</comment>
<dbReference type="InterPro" id="IPR036291">
    <property type="entry name" value="NAD(P)-bd_dom_sf"/>
</dbReference>
<dbReference type="InterPro" id="IPR020843">
    <property type="entry name" value="ER"/>
</dbReference>
<dbReference type="Proteomes" id="UP000287527">
    <property type="component" value="Unassembled WGS sequence"/>
</dbReference>
<dbReference type="InterPro" id="IPR011032">
    <property type="entry name" value="GroES-like_sf"/>
</dbReference>
<dbReference type="PANTHER" id="PTHR43677">
    <property type="entry name" value="SHORT-CHAIN DEHYDROGENASE/REDUCTASE"/>
    <property type="match status" value="1"/>
</dbReference>
<accession>A0A3S3R0V1</accession>
<sequence length="318" mass="34397">MKAAVLHQLGTNPKFETFNDPQPNTEQAIVTVKAAAIKQLDKIKASGKHYTKYPHLPIVIGTDGTGILEDGTPIYAWGITGMLAEKALVQKNNWTVLPDGISFETAAALPNALIGSDMALLYRAKMEAGQTLLINGATGVTGKIAVQIAKYRGASKIIVTGRNEEILNELKTLGADEVISLKQDDESIIKQIQQIHNDSPIDIVLDYLWGRPVELILQAFKSLPPRKMKLVTVGEMAGSTISLTSATLRSTQIELLGSGIGSITTEEMASYVREILPVVFKLAASGKLVIDIETVPLSDIEQVWSKQEAPGKRFVAII</sequence>
<gene>
    <name evidence="2" type="ORF">EPI11_08280</name>
</gene>
<name>A0A3S3R0V1_9FLAO</name>
<reference evidence="2 3" key="1">
    <citation type="submission" date="2019-01" db="EMBL/GenBank/DDBJ databases">
        <title>Flavobacterium sp. nov.,isolated from freshwater.</title>
        <authorList>
            <person name="Zhang R."/>
            <person name="Du Z.-J."/>
        </authorList>
    </citation>
    <scope>NUCLEOTIDE SEQUENCE [LARGE SCALE GENOMIC DNA]</scope>
    <source>
        <strain evidence="2 3">1E403</strain>
    </source>
</reference>
<dbReference type="InterPro" id="IPR013149">
    <property type="entry name" value="ADH-like_C"/>
</dbReference>
<dbReference type="Pfam" id="PF00107">
    <property type="entry name" value="ADH_zinc_N"/>
    <property type="match status" value="1"/>
</dbReference>
<feature type="domain" description="Enoyl reductase (ER)" evidence="1">
    <location>
        <begin position="10"/>
        <end position="290"/>
    </location>
</feature>